<dbReference type="InterPro" id="IPR001584">
    <property type="entry name" value="Integrase_cat-core"/>
</dbReference>
<dbReference type="InterPro" id="IPR050951">
    <property type="entry name" value="Retrovirus_Pol_polyprotein"/>
</dbReference>
<keyword evidence="4" id="KW-1185">Reference proteome</keyword>
<feature type="domain" description="Integrase catalytic" evidence="2">
    <location>
        <begin position="480"/>
        <end position="647"/>
    </location>
</feature>
<organism evidence="3 4">
    <name type="scientific">Glycine soja</name>
    <name type="common">Wild soybean</name>
    <dbReference type="NCBI Taxonomy" id="3848"/>
    <lineage>
        <taxon>Eukaryota</taxon>
        <taxon>Viridiplantae</taxon>
        <taxon>Streptophyta</taxon>
        <taxon>Embryophyta</taxon>
        <taxon>Tracheophyta</taxon>
        <taxon>Spermatophyta</taxon>
        <taxon>Magnoliopsida</taxon>
        <taxon>eudicotyledons</taxon>
        <taxon>Gunneridae</taxon>
        <taxon>Pentapetalae</taxon>
        <taxon>rosids</taxon>
        <taxon>fabids</taxon>
        <taxon>Fabales</taxon>
        <taxon>Fabaceae</taxon>
        <taxon>Papilionoideae</taxon>
        <taxon>50 kb inversion clade</taxon>
        <taxon>NPAAA clade</taxon>
        <taxon>indigoferoid/millettioid clade</taxon>
        <taxon>Phaseoleae</taxon>
        <taxon>Glycine</taxon>
        <taxon>Glycine subgen. Soja</taxon>
    </lineage>
</organism>
<evidence type="ECO:0000259" key="2">
    <source>
        <dbReference type="PROSITE" id="PS50994"/>
    </source>
</evidence>
<evidence type="ECO:0000256" key="1">
    <source>
        <dbReference type="SAM" id="MobiDB-lite"/>
    </source>
</evidence>
<dbReference type="CDD" id="cd01647">
    <property type="entry name" value="RT_LTR"/>
    <property type="match status" value="1"/>
</dbReference>
<proteinExistence type="predicted"/>
<reference evidence="3 4" key="1">
    <citation type="submission" date="2018-09" db="EMBL/GenBank/DDBJ databases">
        <title>A high-quality reference genome of wild soybean provides a powerful tool to mine soybean genomes.</title>
        <authorList>
            <person name="Xie M."/>
            <person name="Chung C.Y.L."/>
            <person name="Li M.-W."/>
            <person name="Wong F.-L."/>
            <person name="Chan T.-F."/>
            <person name="Lam H.-M."/>
        </authorList>
    </citation>
    <scope>NUCLEOTIDE SEQUENCE [LARGE SCALE GENOMIC DNA]</scope>
    <source>
        <strain evidence="4">cv. W05</strain>
        <tissue evidence="3">Hypocotyl of etiolated seedlings</tissue>
    </source>
</reference>
<dbReference type="GO" id="GO:0003676">
    <property type="term" value="F:nucleic acid binding"/>
    <property type="evidence" value="ECO:0007669"/>
    <property type="project" value="InterPro"/>
</dbReference>
<dbReference type="InterPro" id="IPR036397">
    <property type="entry name" value="RNaseH_sf"/>
</dbReference>
<dbReference type="InterPro" id="IPR043502">
    <property type="entry name" value="DNA/RNA_pol_sf"/>
</dbReference>
<dbReference type="InterPro" id="IPR012337">
    <property type="entry name" value="RNaseH-like_sf"/>
</dbReference>
<feature type="compositionally biased region" description="Polar residues" evidence="1">
    <location>
        <begin position="843"/>
        <end position="852"/>
    </location>
</feature>
<name>A0A445GVN9_GLYSO</name>
<comment type="caution">
    <text evidence="3">The sequence shown here is derived from an EMBL/GenBank/DDBJ whole genome shotgun (WGS) entry which is preliminary data.</text>
</comment>
<dbReference type="Gene3D" id="3.10.10.10">
    <property type="entry name" value="HIV Type 1 Reverse Transcriptase, subunit A, domain 1"/>
    <property type="match status" value="1"/>
</dbReference>
<dbReference type="Gene3D" id="3.30.420.10">
    <property type="entry name" value="Ribonuclease H-like superfamily/Ribonuclease H"/>
    <property type="match status" value="1"/>
</dbReference>
<dbReference type="Proteomes" id="UP000289340">
    <property type="component" value="Chromosome 15"/>
</dbReference>
<dbReference type="PROSITE" id="PS50994">
    <property type="entry name" value="INTEGRASE"/>
    <property type="match status" value="1"/>
</dbReference>
<evidence type="ECO:0000313" key="3">
    <source>
        <dbReference type="EMBL" id="RZB65340.1"/>
    </source>
</evidence>
<dbReference type="Pfam" id="PF00078">
    <property type="entry name" value="RVT_1"/>
    <property type="match status" value="1"/>
</dbReference>
<dbReference type="SUPFAM" id="SSF56672">
    <property type="entry name" value="DNA/RNA polymerases"/>
    <property type="match status" value="1"/>
</dbReference>
<accession>A0A445GVN9</accession>
<dbReference type="Gene3D" id="3.30.70.270">
    <property type="match status" value="1"/>
</dbReference>
<sequence>MTNAVARKVEEREEIEIHQESILQVTSIHHQLTNEEEKHEVSSTPEYPCLATVGYVGGKDKGRLELSVEDQKISLDLFEAMKHSDIGDACFKEEEVEQEIALSASTMVLQSPLEREPGYGIDYLVCDEDLDDPKDNCVDHVVFEELEKMRPIEKPKAELKTLPAHLKYVFLEDDETKPVIISNTLKKEEEDQLVQTKPAIMKEEVRKEVLKLLEAGLIYPISDSLWVSPVQVLPKQKGMAVVKNDQNELIPTRTITGWRMCIDYRKLNEATRKDHYPLPFMDQMLEKLAGQSFYCFLDGYSGYNQIAVDPPDQEKIAFTCPFGAFAYHRMPFGLCNTPATFQRFIKDKKGSENVVAEHLSRLVNDDVTSKEAEIRDKFPDESLFLILERPWFADMANFKAAGVIPKDLNWQQRNRFFYDARYYVWDDPHLFKVGADNLLRRCVTSEEAKGILWHCHNSPCGGHYGGDKTAAKRMGGISRRNEMPMQNIMEVEVFDYWGTNFMGPFPSSAGNEYILVVVDYVSKWVEAMATARNDAKTVVKFIKKNIFSRFGVPRILISDGGLHFCNTQLKKVLGQYHVNHRVVPPYHPQTNGQVEVSNRELKKILEKTVASTRKDWSAKLEEALWAYRTAYKTPIGLSPFQLVYGKLCHLPVEMEHKAYWALKFLNFDEEASREHRKIQLLELEEIRLTAYESSRLYKEKVKTYHDKKLLKREFKPGQEVLLFNSRLQLFPVVWIPFLQMASRKRARTDDIPTSSNPAPPIASVEPDVQHSHTLPLERSHEVVRPEPAPARTEPIPAEPQSPVVDPPPSLELEILSPSPVPAPPLIIISDESSDEVVAPPDSPSSNIDNGSDFSDWMNY</sequence>
<gene>
    <name evidence="3" type="ORF">D0Y65_041406</name>
</gene>
<dbReference type="PANTHER" id="PTHR37984:SF5">
    <property type="entry name" value="PROTEIN NYNRIN-LIKE"/>
    <property type="match status" value="1"/>
</dbReference>
<dbReference type="Pfam" id="PF00665">
    <property type="entry name" value="rve"/>
    <property type="match status" value="1"/>
</dbReference>
<feature type="region of interest" description="Disordered" evidence="1">
    <location>
        <begin position="748"/>
        <end position="816"/>
    </location>
</feature>
<evidence type="ECO:0000313" key="4">
    <source>
        <dbReference type="Proteomes" id="UP000289340"/>
    </source>
</evidence>
<dbReference type="PANTHER" id="PTHR37984">
    <property type="entry name" value="PROTEIN CBG26694"/>
    <property type="match status" value="1"/>
</dbReference>
<dbReference type="SUPFAM" id="SSF53098">
    <property type="entry name" value="Ribonuclease H-like"/>
    <property type="match status" value="1"/>
</dbReference>
<dbReference type="InterPro" id="IPR043128">
    <property type="entry name" value="Rev_trsase/Diguanyl_cyclase"/>
</dbReference>
<feature type="compositionally biased region" description="Pro residues" evidence="1">
    <location>
        <begin position="796"/>
        <end position="809"/>
    </location>
</feature>
<feature type="region of interest" description="Disordered" evidence="1">
    <location>
        <begin position="831"/>
        <end position="859"/>
    </location>
</feature>
<feature type="compositionally biased region" description="Basic and acidic residues" evidence="1">
    <location>
        <begin position="767"/>
        <end position="784"/>
    </location>
</feature>
<dbReference type="GO" id="GO:0015074">
    <property type="term" value="P:DNA integration"/>
    <property type="evidence" value="ECO:0007669"/>
    <property type="project" value="InterPro"/>
</dbReference>
<dbReference type="InterPro" id="IPR000477">
    <property type="entry name" value="RT_dom"/>
</dbReference>
<dbReference type="EMBL" id="QZWG01000015">
    <property type="protein sequence ID" value="RZB65340.1"/>
    <property type="molecule type" value="Genomic_DNA"/>
</dbReference>
<protein>
    <submittedName>
        <fullName evidence="3">Transposon Ty3-I Gag-Pol polyprotein</fullName>
    </submittedName>
</protein>
<dbReference type="AlphaFoldDB" id="A0A445GVN9"/>